<proteinExistence type="predicted"/>
<keyword evidence="2" id="KW-1185">Reference proteome</keyword>
<dbReference type="STRING" id="869212.Turpa_2382"/>
<evidence type="ECO:0000313" key="1">
    <source>
        <dbReference type="EMBL" id="AFM13024.1"/>
    </source>
</evidence>
<name>I4B6W7_TURPD</name>
<evidence type="ECO:0000313" key="2">
    <source>
        <dbReference type="Proteomes" id="UP000006048"/>
    </source>
</evidence>
<dbReference type="HOGENOM" id="CLU_3367960_0_0_12"/>
<protein>
    <submittedName>
        <fullName evidence="1">Uncharacterized protein</fullName>
    </submittedName>
</protein>
<dbReference type="AlphaFoldDB" id="I4B6W7"/>
<dbReference type="EMBL" id="CP002959">
    <property type="protein sequence ID" value="AFM13024.1"/>
    <property type="molecule type" value="Genomic_DNA"/>
</dbReference>
<gene>
    <name evidence="1" type="ordered locus">Turpa_2382</name>
</gene>
<accession>I4B6W7</accession>
<organism evidence="1 2">
    <name type="scientific">Turneriella parva (strain ATCC BAA-1111 / DSM 21527 / NCTC 11395 / H)</name>
    <name type="common">Leptospira parva</name>
    <dbReference type="NCBI Taxonomy" id="869212"/>
    <lineage>
        <taxon>Bacteria</taxon>
        <taxon>Pseudomonadati</taxon>
        <taxon>Spirochaetota</taxon>
        <taxon>Spirochaetia</taxon>
        <taxon>Leptospirales</taxon>
        <taxon>Leptospiraceae</taxon>
        <taxon>Turneriella</taxon>
    </lineage>
</organism>
<reference evidence="1 2" key="1">
    <citation type="submission" date="2012-06" db="EMBL/GenBank/DDBJ databases">
        <title>The complete chromosome of genome of Turneriella parva DSM 21527.</title>
        <authorList>
            <consortium name="US DOE Joint Genome Institute (JGI-PGF)"/>
            <person name="Lucas S."/>
            <person name="Han J."/>
            <person name="Lapidus A."/>
            <person name="Bruce D."/>
            <person name="Goodwin L."/>
            <person name="Pitluck S."/>
            <person name="Peters L."/>
            <person name="Kyrpides N."/>
            <person name="Mavromatis K."/>
            <person name="Ivanova N."/>
            <person name="Mikhailova N."/>
            <person name="Chertkov O."/>
            <person name="Detter J.C."/>
            <person name="Tapia R."/>
            <person name="Han C."/>
            <person name="Land M."/>
            <person name="Hauser L."/>
            <person name="Markowitz V."/>
            <person name="Cheng J.-F."/>
            <person name="Hugenholtz P."/>
            <person name="Woyke T."/>
            <person name="Wu D."/>
            <person name="Gronow S."/>
            <person name="Wellnitz S."/>
            <person name="Brambilla E."/>
            <person name="Klenk H.-P."/>
            <person name="Eisen J.A."/>
        </authorList>
    </citation>
    <scope>NUCLEOTIDE SEQUENCE [LARGE SCALE GENOMIC DNA]</scope>
    <source>
        <strain evidence="2">ATCC BAA-1111 / DSM 21527 / NCTC 11395 / H</strain>
    </source>
</reference>
<sequence length="35" mass="3950">MPYGLFLGLMAEKVMFSVTVRTDEAGIELNRTEET</sequence>
<dbReference type="KEGG" id="tpx:Turpa_2382"/>
<dbReference type="Proteomes" id="UP000006048">
    <property type="component" value="Chromosome"/>
</dbReference>